<organism evidence="4 5">
    <name type="scientific">Sphingomonas olei</name>
    <dbReference type="NCBI Taxonomy" id="1886787"/>
    <lineage>
        <taxon>Bacteria</taxon>
        <taxon>Pseudomonadati</taxon>
        <taxon>Pseudomonadota</taxon>
        <taxon>Alphaproteobacteria</taxon>
        <taxon>Sphingomonadales</taxon>
        <taxon>Sphingomonadaceae</taxon>
        <taxon>Sphingomonas</taxon>
    </lineage>
</organism>
<dbReference type="GO" id="GO:0008168">
    <property type="term" value="F:methyltransferase activity"/>
    <property type="evidence" value="ECO:0007669"/>
    <property type="project" value="UniProtKB-KW"/>
</dbReference>
<name>A0ABY2QMU2_9SPHN</name>
<evidence type="ECO:0000256" key="1">
    <source>
        <dbReference type="ARBA" id="ARBA00022603"/>
    </source>
</evidence>
<dbReference type="Gene3D" id="3.40.50.150">
    <property type="entry name" value="Vaccinia Virus protein VP39"/>
    <property type="match status" value="1"/>
</dbReference>
<keyword evidence="1 4" id="KW-0489">Methyltransferase</keyword>
<accession>A0ABY2QMU2</accession>
<gene>
    <name evidence="4" type="ORF">E5988_02385</name>
</gene>
<sequence length="282" mass="28892">MTNAPLWQTRVGDVWAAEWQRTDRSFADLARALDAAILALAPEQGKAADLGCGAGATSLALAAARPSLSILGVDLSAPLVAVAQDRAAGAAAANTRFVCGAVPDALAGEGPFDLAVSRHGVMFFDDPAVAFRGIAAALRPGAPLVFSCFRAAADNPWASETIAQMGGHLDPPGAYAPGPFAFADPARVTALLDGAGFVDVALQPVDYRYHAGAGDDPASDAADFFTRIGPVARVIAEAAETDRPALLARLRSILATRVTGTTLDFPAAAWIVTARAQGKTAS</sequence>
<evidence type="ECO:0000256" key="2">
    <source>
        <dbReference type="ARBA" id="ARBA00022679"/>
    </source>
</evidence>
<dbReference type="CDD" id="cd02440">
    <property type="entry name" value="AdoMet_MTases"/>
    <property type="match status" value="1"/>
</dbReference>
<keyword evidence="5" id="KW-1185">Reference proteome</keyword>
<dbReference type="RefSeq" id="WP_136450637.1">
    <property type="nucleotide sequence ID" value="NZ_SSTI01000002.1"/>
</dbReference>
<dbReference type="GO" id="GO:0032259">
    <property type="term" value="P:methylation"/>
    <property type="evidence" value="ECO:0007669"/>
    <property type="project" value="UniProtKB-KW"/>
</dbReference>
<dbReference type="PANTHER" id="PTHR43861">
    <property type="entry name" value="TRANS-ACONITATE 2-METHYLTRANSFERASE-RELATED"/>
    <property type="match status" value="1"/>
</dbReference>
<keyword evidence="2" id="KW-0808">Transferase</keyword>
<dbReference type="EMBL" id="SSTI01000002">
    <property type="protein sequence ID" value="THG41400.1"/>
    <property type="molecule type" value="Genomic_DNA"/>
</dbReference>
<dbReference type="Proteomes" id="UP000308038">
    <property type="component" value="Unassembled WGS sequence"/>
</dbReference>
<dbReference type="InterPro" id="IPR029063">
    <property type="entry name" value="SAM-dependent_MTases_sf"/>
</dbReference>
<feature type="domain" description="Methyltransferase" evidence="3">
    <location>
        <begin position="48"/>
        <end position="141"/>
    </location>
</feature>
<dbReference type="Pfam" id="PF13649">
    <property type="entry name" value="Methyltransf_25"/>
    <property type="match status" value="1"/>
</dbReference>
<reference evidence="4 5" key="1">
    <citation type="submission" date="2019-04" db="EMBL/GenBank/DDBJ databases">
        <title>Microbes associate with the intestines of laboratory mice.</title>
        <authorList>
            <person name="Navarre W."/>
            <person name="Wong E."/>
            <person name="Huang K.C."/>
            <person name="Tropini C."/>
            <person name="Ng K."/>
            <person name="Yu B."/>
        </authorList>
    </citation>
    <scope>NUCLEOTIDE SEQUENCE [LARGE SCALE GENOMIC DNA]</scope>
    <source>
        <strain evidence="4 5">NM83_B4-11</strain>
    </source>
</reference>
<evidence type="ECO:0000313" key="4">
    <source>
        <dbReference type="EMBL" id="THG41400.1"/>
    </source>
</evidence>
<dbReference type="InterPro" id="IPR041698">
    <property type="entry name" value="Methyltransf_25"/>
</dbReference>
<evidence type="ECO:0000313" key="5">
    <source>
        <dbReference type="Proteomes" id="UP000308038"/>
    </source>
</evidence>
<proteinExistence type="predicted"/>
<dbReference type="SUPFAM" id="SSF53335">
    <property type="entry name" value="S-adenosyl-L-methionine-dependent methyltransferases"/>
    <property type="match status" value="1"/>
</dbReference>
<dbReference type="PANTHER" id="PTHR43861:SF1">
    <property type="entry name" value="TRANS-ACONITATE 2-METHYLTRANSFERASE"/>
    <property type="match status" value="1"/>
</dbReference>
<protein>
    <submittedName>
        <fullName evidence="4">Class I SAM-dependent methyltransferase</fullName>
    </submittedName>
</protein>
<comment type="caution">
    <text evidence="4">The sequence shown here is derived from an EMBL/GenBank/DDBJ whole genome shotgun (WGS) entry which is preliminary data.</text>
</comment>
<evidence type="ECO:0000259" key="3">
    <source>
        <dbReference type="Pfam" id="PF13649"/>
    </source>
</evidence>